<name>A0AAX6EHT9_IRIPA</name>
<proteinExistence type="predicted"/>
<reference evidence="2" key="1">
    <citation type="journal article" date="2023" name="GigaByte">
        <title>Genome assembly of the bearded iris, Iris pallida Lam.</title>
        <authorList>
            <person name="Bruccoleri R.E."/>
            <person name="Oakeley E.J."/>
            <person name="Faust A.M.E."/>
            <person name="Altorfer M."/>
            <person name="Dessus-Babus S."/>
            <person name="Burckhardt D."/>
            <person name="Oertli M."/>
            <person name="Naumann U."/>
            <person name="Petersen F."/>
            <person name="Wong J."/>
        </authorList>
    </citation>
    <scope>NUCLEOTIDE SEQUENCE</scope>
    <source>
        <strain evidence="2">GSM-AAB239-AS_SAM_17_03QT</strain>
    </source>
</reference>
<accession>A0AAX6EHT9</accession>
<feature type="compositionally biased region" description="Basic and acidic residues" evidence="1">
    <location>
        <begin position="117"/>
        <end position="126"/>
    </location>
</feature>
<evidence type="ECO:0000313" key="2">
    <source>
        <dbReference type="EMBL" id="KAJ6803727.1"/>
    </source>
</evidence>
<dbReference type="EMBL" id="JANAVB010036419">
    <property type="protein sequence ID" value="KAJ6803727.1"/>
    <property type="molecule type" value="Genomic_DNA"/>
</dbReference>
<sequence>MLQQHVQARTDEVVPQRSAGTAVVRFSTLRTEGAMEDHRPVERADQDHALPLPRPLPLGSFRLQTEIVVEALKQLEDGAAPAPPPPEGFQLPVVVGVRPVVDPGQPRPPVVPGAAAHHSEQDRRPQGEGAVGADAVALVVGVEAFSSAVLRHLLDETTVTVGALDLRLHDQAHHLRAHVTVISTNQGFTHLSLFNSSSSAQLSSA</sequence>
<evidence type="ECO:0000313" key="3">
    <source>
        <dbReference type="Proteomes" id="UP001140949"/>
    </source>
</evidence>
<protein>
    <submittedName>
        <fullName evidence="2">E3 ubiquitin-protein ligase RING1-like</fullName>
    </submittedName>
</protein>
<organism evidence="2 3">
    <name type="scientific">Iris pallida</name>
    <name type="common">Sweet iris</name>
    <dbReference type="NCBI Taxonomy" id="29817"/>
    <lineage>
        <taxon>Eukaryota</taxon>
        <taxon>Viridiplantae</taxon>
        <taxon>Streptophyta</taxon>
        <taxon>Embryophyta</taxon>
        <taxon>Tracheophyta</taxon>
        <taxon>Spermatophyta</taxon>
        <taxon>Magnoliopsida</taxon>
        <taxon>Liliopsida</taxon>
        <taxon>Asparagales</taxon>
        <taxon>Iridaceae</taxon>
        <taxon>Iridoideae</taxon>
        <taxon>Irideae</taxon>
        <taxon>Iris</taxon>
    </lineage>
</organism>
<dbReference type="AlphaFoldDB" id="A0AAX6EHT9"/>
<feature type="region of interest" description="Disordered" evidence="1">
    <location>
        <begin position="102"/>
        <end position="129"/>
    </location>
</feature>
<evidence type="ECO:0000256" key="1">
    <source>
        <dbReference type="SAM" id="MobiDB-lite"/>
    </source>
</evidence>
<reference evidence="2" key="2">
    <citation type="submission" date="2023-04" db="EMBL/GenBank/DDBJ databases">
        <authorList>
            <person name="Bruccoleri R.E."/>
            <person name="Oakeley E.J."/>
            <person name="Faust A.-M."/>
            <person name="Dessus-Babus S."/>
            <person name="Altorfer M."/>
            <person name="Burckhardt D."/>
            <person name="Oertli M."/>
            <person name="Naumann U."/>
            <person name="Petersen F."/>
            <person name="Wong J."/>
        </authorList>
    </citation>
    <scope>NUCLEOTIDE SEQUENCE</scope>
    <source>
        <strain evidence="2">GSM-AAB239-AS_SAM_17_03QT</strain>
        <tissue evidence="2">Leaf</tissue>
    </source>
</reference>
<comment type="caution">
    <text evidence="2">The sequence shown here is derived from an EMBL/GenBank/DDBJ whole genome shotgun (WGS) entry which is preliminary data.</text>
</comment>
<dbReference type="Proteomes" id="UP001140949">
    <property type="component" value="Unassembled WGS sequence"/>
</dbReference>
<keyword evidence="3" id="KW-1185">Reference proteome</keyword>
<gene>
    <name evidence="2" type="ORF">M6B38_189630</name>
</gene>